<keyword evidence="3" id="KW-1185">Reference proteome</keyword>
<evidence type="ECO:0000313" key="2">
    <source>
        <dbReference type="EMBL" id="OYQ44856.1"/>
    </source>
</evidence>
<gene>
    <name evidence="2" type="ORF">CHX27_07085</name>
</gene>
<dbReference type="Gene3D" id="1.20.1260.10">
    <property type="match status" value="1"/>
</dbReference>
<proteinExistence type="predicted"/>
<dbReference type="PANTHER" id="PTHR38593:SF1">
    <property type="entry name" value="BLR2558 PROTEIN"/>
    <property type="match status" value="1"/>
</dbReference>
<dbReference type="InterPro" id="IPR012347">
    <property type="entry name" value="Ferritin-like"/>
</dbReference>
<sequence length="206" mass="23114">MNYRRDIFVKRKNMSRSLGQPRKVLLSSWLCISLILCSCKKTDDPVVLAKEINAEKFQNSEQLSADASLLVEWAAINLVELEMLRLADRRSAKTELREKVDMLLKAHQKLNDDIHAAATAEGITIPNALSDDGKAQIEKLYRVSASSFEATFIKTLRDSHTQTVLIAEKLAASTSKSDLQKLAGRALPELQSHLVDIRLKNEVSQR</sequence>
<reference evidence="2 3" key="1">
    <citation type="submission" date="2017-07" db="EMBL/GenBank/DDBJ databases">
        <title>Flavobacterium cyanobacteriorum sp. nov., isolated from cyanobacterial aggregates in a eutrophic lake.</title>
        <authorList>
            <person name="Cai H."/>
        </authorList>
    </citation>
    <scope>NUCLEOTIDE SEQUENCE [LARGE SCALE GENOMIC DNA]</scope>
    <source>
        <strain evidence="2 3">TH167</strain>
    </source>
</reference>
<evidence type="ECO:0000259" key="1">
    <source>
        <dbReference type="Pfam" id="PF13628"/>
    </source>
</evidence>
<dbReference type="EMBL" id="NOXX01000188">
    <property type="protein sequence ID" value="OYQ44856.1"/>
    <property type="molecule type" value="Genomic_DNA"/>
</dbReference>
<feature type="domain" description="DUF4142" evidence="1">
    <location>
        <begin position="65"/>
        <end position="195"/>
    </location>
</feature>
<dbReference type="PANTHER" id="PTHR38593">
    <property type="entry name" value="BLR2558 PROTEIN"/>
    <property type="match status" value="1"/>
</dbReference>
<protein>
    <recommendedName>
        <fullName evidence="1">DUF4142 domain-containing protein</fullName>
    </recommendedName>
</protein>
<accession>A0A255ZTU5</accession>
<dbReference type="InterPro" id="IPR025419">
    <property type="entry name" value="DUF4142"/>
</dbReference>
<evidence type="ECO:0000313" key="3">
    <source>
        <dbReference type="Proteomes" id="UP000216035"/>
    </source>
</evidence>
<comment type="caution">
    <text evidence="2">The sequence shown here is derived from an EMBL/GenBank/DDBJ whole genome shotgun (WGS) entry which is preliminary data.</text>
</comment>
<dbReference type="RefSeq" id="WP_094486068.1">
    <property type="nucleotide sequence ID" value="NZ_NOXX01000188.1"/>
</dbReference>
<dbReference type="AlphaFoldDB" id="A0A255ZTU5"/>
<organism evidence="2 3">
    <name type="scientific">Flavobacterium aurantiibacter</name>
    <dbReference type="NCBI Taxonomy" id="2023067"/>
    <lineage>
        <taxon>Bacteria</taxon>
        <taxon>Pseudomonadati</taxon>
        <taxon>Bacteroidota</taxon>
        <taxon>Flavobacteriia</taxon>
        <taxon>Flavobacteriales</taxon>
        <taxon>Flavobacteriaceae</taxon>
        <taxon>Flavobacterium</taxon>
    </lineage>
</organism>
<dbReference type="Pfam" id="PF13628">
    <property type="entry name" value="DUF4142"/>
    <property type="match status" value="1"/>
</dbReference>
<name>A0A255ZTU5_9FLAO</name>
<dbReference type="Proteomes" id="UP000216035">
    <property type="component" value="Unassembled WGS sequence"/>
</dbReference>